<feature type="binding site" evidence="8">
    <location>
        <begin position="274"/>
        <end position="275"/>
    </location>
    <ligand>
        <name>ATP</name>
        <dbReference type="ChEBI" id="CHEBI:30616"/>
    </ligand>
</feature>
<evidence type="ECO:0000313" key="11">
    <source>
        <dbReference type="Proteomes" id="UP000176492"/>
    </source>
</evidence>
<feature type="binding site" evidence="8">
    <location>
        <begin position="190"/>
        <end position="192"/>
    </location>
    <ligand>
        <name>ATP</name>
        <dbReference type="ChEBI" id="CHEBI:30616"/>
    </ligand>
</feature>
<feature type="domain" description="Aminoacyl-transfer RNA synthetases class-II family profile" evidence="9">
    <location>
        <begin position="2"/>
        <end position="348"/>
    </location>
</feature>
<evidence type="ECO:0000259" key="9">
    <source>
        <dbReference type="PROSITE" id="PS50862"/>
    </source>
</evidence>
<keyword evidence="4 8" id="KW-0547">Nucleotide-binding</keyword>
<evidence type="ECO:0000256" key="6">
    <source>
        <dbReference type="ARBA" id="ARBA00022917"/>
    </source>
</evidence>
<organism evidence="10 11">
    <name type="scientific">candidate division WWE3 bacterium RIFCSPLOWO2_02_FULL_53_10</name>
    <dbReference type="NCBI Taxonomy" id="1802629"/>
    <lineage>
        <taxon>Bacteria</taxon>
        <taxon>Katanobacteria</taxon>
    </lineage>
</organism>
<dbReference type="CDD" id="cd00858">
    <property type="entry name" value="GlyRS_anticodon"/>
    <property type="match status" value="1"/>
</dbReference>
<feature type="binding site" evidence="8">
    <location>
        <begin position="200"/>
        <end position="205"/>
    </location>
    <ligand>
        <name>ATP</name>
        <dbReference type="ChEBI" id="CHEBI:30616"/>
    </ligand>
</feature>
<dbReference type="HAMAP" id="MF_00253_B">
    <property type="entry name" value="Gly_tRNA_synth_B"/>
    <property type="match status" value="1"/>
</dbReference>
<feature type="binding site" evidence="8">
    <location>
        <begin position="308"/>
        <end position="312"/>
    </location>
    <ligand>
        <name>substrate</name>
    </ligand>
</feature>
<feature type="binding site" evidence="8">
    <location>
        <begin position="312"/>
        <end position="315"/>
    </location>
    <ligand>
        <name>ATP</name>
        <dbReference type="ChEBI" id="CHEBI:30616"/>
    </ligand>
</feature>
<dbReference type="PROSITE" id="PS50862">
    <property type="entry name" value="AA_TRNA_LIGASE_II"/>
    <property type="match status" value="1"/>
</dbReference>
<dbReference type="Gene3D" id="3.40.50.800">
    <property type="entry name" value="Anticodon-binding domain"/>
    <property type="match status" value="1"/>
</dbReference>
<comment type="function">
    <text evidence="8">Catalyzes the attachment of glycine to tRNA(Gly).</text>
</comment>
<evidence type="ECO:0000256" key="7">
    <source>
        <dbReference type="ARBA" id="ARBA00023146"/>
    </source>
</evidence>
<sequence>MYGGLSLCKRRGFVYPSSEIYGGLSGFWDFGPLGVELKNNLKHEWWKNMVWERGDASPATPAASAGGRVVGLDSAIIYNSKVWEKSGHTKNFSDPLIECKKCHSRFRAEPHAANGERLTACPSCSGKEFTEPKQFNLMFKTYVGPVESEEGIAYLRPETAQGIFINFENIINTTRLKLPFGIAQLGKAFRNEITTGNFIFRSREFEQAELEWFCRPEEADKWFKYWQKERISWYGELGMKKENIKFREHEDKERAHYAVTAFDIEYQFPWGWGELEGIANRSDYDLKAHGLKYKDEESGEELVPFVVEPSVGIERSAFAFLLDAYHEEPGAKSQESRVVLKLHPKLAPYKVAVFPLVANKPDLVKKAQEVFKLLTHDSQLLPVAWDDRGNIGKRYYSQDEIGTPWCVTVDYQTLEDQTVTVRDRDTTKQERIKISELSSHFLSSLQ</sequence>
<dbReference type="InterPro" id="IPR002315">
    <property type="entry name" value="tRNA-synt_gly"/>
</dbReference>
<comment type="subcellular location">
    <subcellularLocation>
        <location evidence="8">Cytoplasm</location>
    </subcellularLocation>
</comment>
<dbReference type="InterPro" id="IPR027031">
    <property type="entry name" value="Gly-tRNA_synthase/POLG2"/>
</dbReference>
<keyword evidence="3 8" id="KW-0436">Ligase</keyword>
<dbReference type="GO" id="GO:0006426">
    <property type="term" value="P:glycyl-tRNA aminoacylation"/>
    <property type="evidence" value="ECO:0007669"/>
    <property type="project" value="UniProtKB-UniRule"/>
</dbReference>
<dbReference type="PANTHER" id="PTHR10745:SF8">
    <property type="entry name" value="DNA POLYMERASE SUBUNIT GAMMA-2, MITOCHONDRIAL"/>
    <property type="match status" value="1"/>
</dbReference>
<dbReference type="InterPro" id="IPR045864">
    <property type="entry name" value="aa-tRNA-synth_II/BPL/LPL"/>
</dbReference>
<dbReference type="GO" id="GO:0004820">
    <property type="term" value="F:glycine-tRNA ligase activity"/>
    <property type="evidence" value="ECO:0007669"/>
    <property type="project" value="UniProtKB-UniRule"/>
</dbReference>
<dbReference type="PRINTS" id="PR01043">
    <property type="entry name" value="TRNASYNTHGLY"/>
</dbReference>
<evidence type="ECO:0000313" key="10">
    <source>
        <dbReference type="EMBL" id="OGC69922.1"/>
    </source>
</evidence>
<dbReference type="GO" id="GO:0005524">
    <property type="term" value="F:ATP binding"/>
    <property type="evidence" value="ECO:0007669"/>
    <property type="project" value="UniProtKB-UniRule"/>
</dbReference>
<feature type="binding site" evidence="8">
    <location>
        <begin position="205"/>
        <end position="209"/>
    </location>
    <ligand>
        <name>substrate</name>
    </ligand>
</feature>
<reference evidence="10 11" key="1">
    <citation type="journal article" date="2016" name="Nat. Commun.">
        <title>Thousands of microbial genomes shed light on interconnected biogeochemical processes in an aquifer system.</title>
        <authorList>
            <person name="Anantharaman K."/>
            <person name="Brown C.T."/>
            <person name="Hug L.A."/>
            <person name="Sharon I."/>
            <person name="Castelle C.J."/>
            <person name="Probst A.J."/>
            <person name="Thomas B.C."/>
            <person name="Singh A."/>
            <person name="Wilkins M.J."/>
            <person name="Karaoz U."/>
            <person name="Brodie E.L."/>
            <person name="Williams K.H."/>
            <person name="Hubbard S.S."/>
            <person name="Banfield J.F."/>
        </authorList>
    </citation>
    <scope>NUCLEOTIDE SEQUENCE [LARGE SCALE GENOMIC DNA]</scope>
</reference>
<comment type="similarity">
    <text evidence="1 8">Belongs to the class-II aminoacyl-tRNA synthetase family.</text>
</comment>
<proteinExistence type="inferred from homology"/>
<comment type="catalytic activity">
    <reaction evidence="8">
        <text>tRNA(Gly) + glycine + ATP = glycyl-tRNA(Gly) + AMP + diphosphate</text>
        <dbReference type="Rhea" id="RHEA:16013"/>
        <dbReference type="Rhea" id="RHEA-COMP:9664"/>
        <dbReference type="Rhea" id="RHEA-COMP:9683"/>
        <dbReference type="ChEBI" id="CHEBI:30616"/>
        <dbReference type="ChEBI" id="CHEBI:33019"/>
        <dbReference type="ChEBI" id="CHEBI:57305"/>
        <dbReference type="ChEBI" id="CHEBI:78442"/>
        <dbReference type="ChEBI" id="CHEBI:78522"/>
        <dbReference type="ChEBI" id="CHEBI:456215"/>
        <dbReference type="EC" id="6.1.1.14"/>
    </reaction>
</comment>
<dbReference type="InterPro" id="IPR033731">
    <property type="entry name" value="GlyRS-like_core"/>
</dbReference>
<feature type="binding site" evidence="8">
    <location>
        <position position="107"/>
    </location>
    <ligand>
        <name>substrate</name>
    </ligand>
</feature>
<keyword evidence="2 8" id="KW-0963">Cytoplasm</keyword>
<protein>
    <recommendedName>
        <fullName evidence="8">Glycine--tRNA ligase</fullName>
        <ecNumber evidence="8">6.1.1.14</ecNumber>
    </recommendedName>
    <alternativeName>
        <fullName evidence="8">Glycyl-tRNA synthetase</fullName>
        <shortName evidence="8">GlyRS</shortName>
    </alternativeName>
</protein>
<dbReference type="CDD" id="cd00774">
    <property type="entry name" value="GlyRS-like_core"/>
    <property type="match status" value="1"/>
</dbReference>
<comment type="subunit">
    <text evidence="8">Homodimer.</text>
</comment>
<dbReference type="AlphaFoldDB" id="A0A1F4WKG5"/>
<keyword evidence="7 8" id="KW-0030">Aminoacyl-tRNA synthetase</keyword>
<evidence type="ECO:0000256" key="1">
    <source>
        <dbReference type="ARBA" id="ARBA00008226"/>
    </source>
</evidence>
<dbReference type="InterPro" id="IPR002314">
    <property type="entry name" value="aa-tRNA-synt_IIb"/>
</dbReference>
<dbReference type="NCBIfam" id="TIGR00389">
    <property type="entry name" value="glyS_dimeric"/>
    <property type="match status" value="1"/>
</dbReference>
<evidence type="ECO:0000256" key="3">
    <source>
        <dbReference type="ARBA" id="ARBA00022598"/>
    </source>
</evidence>
<name>A0A1F4WKG5_UNCKA</name>
<evidence type="ECO:0000256" key="8">
    <source>
        <dbReference type="HAMAP-Rule" id="MF_00253"/>
    </source>
</evidence>
<gene>
    <name evidence="8" type="primary">glyQS</name>
    <name evidence="10" type="ORF">A3J33_00440</name>
</gene>
<evidence type="ECO:0000256" key="4">
    <source>
        <dbReference type="ARBA" id="ARBA00022741"/>
    </source>
</evidence>
<dbReference type="InterPro" id="IPR022961">
    <property type="entry name" value="Gly_tRNA_ligase_bac"/>
</dbReference>
<dbReference type="SUPFAM" id="SSF52954">
    <property type="entry name" value="Class II aaRS ABD-related"/>
    <property type="match status" value="1"/>
</dbReference>
<keyword evidence="6 8" id="KW-0648">Protein biosynthesis</keyword>
<evidence type="ECO:0000256" key="5">
    <source>
        <dbReference type="ARBA" id="ARBA00022840"/>
    </source>
</evidence>
<dbReference type="Pfam" id="PF00587">
    <property type="entry name" value="tRNA-synt_2b"/>
    <property type="match status" value="1"/>
</dbReference>
<dbReference type="PANTHER" id="PTHR10745">
    <property type="entry name" value="GLYCYL-TRNA SYNTHETASE/DNA POLYMERASE SUBUNIT GAMMA-2"/>
    <property type="match status" value="1"/>
</dbReference>
<keyword evidence="5 8" id="KW-0067">ATP-binding</keyword>
<dbReference type="Pfam" id="PF03129">
    <property type="entry name" value="HGTP_anticodon"/>
    <property type="match status" value="1"/>
</dbReference>
<evidence type="ECO:0000256" key="2">
    <source>
        <dbReference type="ARBA" id="ARBA00022490"/>
    </source>
</evidence>
<dbReference type="GO" id="GO:0005737">
    <property type="term" value="C:cytoplasm"/>
    <property type="evidence" value="ECO:0007669"/>
    <property type="project" value="UniProtKB-SubCell"/>
</dbReference>
<dbReference type="NCBIfam" id="NF003211">
    <property type="entry name" value="PRK04173.1"/>
    <property type="match status" value="1"/>
</dbReference>
<dbReference type="SUPFAM" id="SSF55681">
    <property type="entry name" value="Class II aaRS and biotin synthetases"/>
    <property type="match status" value="1"/>
</dbReference>
<dbReference type="InterPro" id="IPR036621">
    <property type="entry name" value="Anticodon-bd_dom_sf"/>
</dbReference>
<dbReference type="Gene3D" id="3.30.930.10">
    <property type="entry name" value="Bira Bifunctional Protein, Domain 2"/>
    <property type="match status" value="1"/>
</dbReference>
<comment type="caution">
    <text evidence="10">The sequence shown here is derived from an EMBL/GenBank/DDBJ whole genome shotgun (WGS) entry which is preliminary data.</text>
</comment>
<accession>A0A1F4WKG5</accession>
<dbReference type="EC" id="6.1.1.14" evidence="8"/>
<dbReference type="InterPro" id="IPR006195">
    <property type="entry name" value="aa-tRNA-synth_II"/>
</dbReference>
<feature type="binding site" evidence="8">
    <location>
        <position position="158"/>
    </location>
    <ligand>
        <name>substrate</name>
    </ligand>
</feature>
<dbReference type="EMBL" id="MEVM01000040">
    <property type="protein sequence ID" value="OGC69922.1"/>
    <property type="molecule type" value="Genomic_DNA"/>
</dbReference>
<dbReference type="Proteomes" id="UP000176492">
    <property type="component" value="Unassembled WGS sequence"/>
</dbReference>
<dbReference type="InterPro" id="IPR004154">
    <property type="entry name" value="Anticodon-bd"/>
</dbReference>